<comment type="caution">
    <text evidence="1">The sequence shown here is derived from an EMBL/GenBank/DDBJ whole genome shotgun (WGS) entry which is preliminary data.</text>
</comment>
<protein>
    <submittedName>
        <fullName evidence="1">Abortive infection system antitoxin AbiGi family protein</fullName>
    </submittedName>
</protein>
<gene>
    <name evidence="1" type="ORF">NC661_12790</name>
</gene>
<reference evidence="1" key="1">
    <citation type="submission" date="2022-06" db="EMBL/GenBank/DDBJ databases">
        <title>Aquibacillus sp. a new bacterium isolated from soil saline samples.</title>
        <authorList>
            <person name="Galisteo C."/>
            <person name="De La Haba R."/>
            <person name="Sanchez-Porro C."/>
            <person name="Ventosa A."/>
        </authorList>
    </citation>
    <scope>NUCLEOTIDE SEQUENCE</scope>
    <source>
        <strain evidence="1">JCM 12387</strain>
    </source>
</reference>
<dbReference type="Proteomes" id="UP001145072">
    <property type="component" value="Unassembled WGS sequence"/>
</dbReference>
<dbReference type="EMBL" id="JAMQJZ010000010">
    <property type="protein sequence ID" value="MDC3421247.1"/>
    <property type="molecule type" value="Genomic_DNA"/>
</dbReference>
<dbReference type="InterPro" id="IPR021223">
    <property type="entry name" value="AbiGi"/>
</dbReference>
<proteinExistence type="predicted"/>
<sequence>MLKPRYYSNIYWHFTGGPVSNNQTNIWHQSRSLRDVKVHSSLKTPKEALGNLENILSSKTLKATSTEYISEEVETKKFCCVCDIPLNDLIYHRMYYGDYAIGFRAKYIHAHFHPVLYIDPYYASLNNTHLHAQKDDRSNSNNSHLWELLGIKKENPLINFLKITSFSSEYDHSFYGEREWRCLDDYTFSEEEVEAIIVPKEEVESIQAHLRMKGFHNKSVLSWDLIENV</sequence>
<dbReference type="RefSeq" id="WP_259869601.1">
    <property type="nucleotide sequence ID" value="NZ_JAMQJZ010000010.1"/>
</dbReference>
<accession>A0A9X3WK52</accession>
<keyword evidence="2" id="KW-1185">Reference proteome</keyword>
<evidence type="ECO:0000313" key="1">
    <source>
        <dbReference type="EMBL" id="MDC3421247.1"/>
    </source>
</evidence>
<organism evidence="1 2">
    <name type="scientific">Aquibacillus koreensis</name>
    <dbReference type="NCBI Taxonomy" id="279446"/>
    <lineage>
        <taxon>Bacteria</taxon>
        <taxon>Bacillati</taxon>
        <taxon>Bacillota</taxon>
        <taxon>Bacilli</taxon>
        <taxon>Bacillales</taxon>
        <taxon>Bacillaceae</taxon>
        <taxon>Aquibacillus</taxon>
    </lineage>
</organism>
<name>A0A9X3WK52_9BACI</name>
<dbReference type="Pfam" id="PF10899">
    <property type="entry name" value="AbiGi"/>
    <property type="match status" value="1"/>
</dbReference>
<evidence type="ECO:0000313" key="2">
    <source>
        <dbReference type="Proteomes" id="UP001145072"/>
    </source>
</evidence>
<dbReference type="AlphaFoldDB" id="A0A9X3WK52"/>